<reference evidence="2" key="1">
    <citation type="submission" date="2022-12" db="EMBL/GenBank/DDBJ databases">
        <authorList>
            <person name="Petersen C."/>
        </authorList>
    </citation>
    <scope>NUCLEOTIDE SEQUENCE</scope>
    <source>
        <strain evidence="2">IBT 29495</strain>
    </source>
</reference>
<proteinExistence type="predicted"/>
<feature type="region of interest" description="Disordered" evidence="1">
    <location>
        <begin position="1"/>
        <end position="33"/>
    </location>
</feature>
<protein>
    <submittedName>
        <fullName evidence="2">Uncharacterized protein</fullName>
    </submittedName>
</protein>
<sequence>LKRHLQSAPKASHPIRRNAHSPREESAGPKFPRKDTAVCKILLGSPTPDRSILIGNPSHFDLIAHALRTSTLRVA</sequence>
<dbReference type="Proteomes" id="UP001149954">
    <property type="component" value="Unassembled WGS sequence"/>
</dbReference>
<dbReference type="EMBL" id="JAPWDS010000001">
    <property type="protein sequence ID" value="KAJ5520344.1"/>
    <property type="molecule type" value="Genomic_DNA"/>
</dbReference>
<accession>A0A9W9Y4X0</accession>
<organism evidence="2 3">
    <name type="scientific">Penicillium fimorum</name>
    <dbReference type="NCBI Taxonomy" id="1882269"/>
    <lineage>
        <taxon>Eukaryota</taxon>
        <taxon>Fungi</taxon>
        <taxon>Dikarya</taxon>
        <taxon>Ascomycota</taxon>
        <taxon>Pezizomycotina</taxon>
        <taxon>Eurotiomycetes</taxon>
        <taxon>Eurotiomycetidae</taxon>
        <taxon>Eurotiales</taxon>
        <taxon>Aspergillaceae</taxon>
        <taxon>Penicillium</taxon>
    </lineage>
</organism>
<reference evidence="2" key="2">
    <citation type="journal article" date="2023" name="IMA Fungus">
        <title>Comparative genomic study of the Penicillium genus elucidates a diverse pangenome and 15 lateral gene transfer events.</title>
        <authorList>
            <person name="Petersen C."/>
            <person name="Sorensen T."/>
            <person name="Nielsen M.R."/>
            <person name="Sondergaard T.E."/>
            <person name="Sorensen J.L."/>
            <person name="Fitzpatrick D.A."/>
            <person name="Frisvad J.C."/>
            <person name="Nielsen K.L."/>
        </authorList>
    </citation>
    <scope>NUCLEOTIDE SEQUENCE</scope>
    <source>
        <strain evidence="2">IBT 29495</strain>
    </source>
</reference>
<dbReference type="AlphaFoldDB" id="A0A9W9Y4X0"/>
<evidence type="ECO:0000313" key="2">
    <source>
        <dbReference type="EMBL" id="KAJ5520344.1"/>
    </source>
</evidence>
<keyword evidence="3" id="KW-1185">Reference proteome</keyword>
<feature type="non-terminal residue" evidence="2">
    <location>
        <position position="1"/>
    </location>
</feature>
<comment type="caution">
    <text evidence="2">The sequence shown here is derived from an EMBL/GenBank/DDBJ whole genome shotgun (WGS) entry which is preliminary data.</text>
</comment>
<evidence type="ECO:0000313" key="3">
    <source>
        <dbReference type="Proteomes" id="UP001149954"/>
    </source>
</evidence>
<name>A0A9W9Y4X0_9EURO</name>
<gene>
    <name evidence="2" type="ORF">N7463_000797</name>
</gene>
<feature type="compositionally biased region" description="Basic and acidic residues" evidence="1">
    <location>
        <begin position="21"/>
        <end position="33"/>
    </location>
</feature>
<evidence type="ECO:0000256" key="1">
    <source>
        <dbReference type="SAM" id="MobiDB-lite"/>
    </source>
</evidence>